<evidence type="ECO:0000256" key="1">
    <source>
        <dbReference type="SAM" id="MobiDB-lite"/>
    </source>
</evidence>
<evidence type="ECO:0000313" key="3">
    <source>
        <dbReference type="EMBL" id="KAK8862678.1"/>
    </source>
</evidence>
<dbReference type="EMBL" id="JAPCWZ010000005">
    <property type="protein sequence ID" value="KAK8862678.1"/>
    <property type="molecule type" value="Genomic_DNA"/>
</dbReference>
<gene>
    <name evidence="3" type="ORF">PGQ11_008913</name>
</gene>
<feature type="compositionally biased region" description="Low complexity" evidence="1">
    <location>
        <begin position="166"/>
        <end position="194"/>
    </location>
</feature>
<accession>A0ABR2IHC1</accession>
<feature type="region of interest" description="Disordered" evidence="1">
    <location>
        <begin position="165"/>
        <end position="219"/>
    </location>
</feature>
<dbReference type="Proteomes" id="UP001390339">
    <property type="component" value="Unassembled WGS sequence"/>
</dbReference>
<protein>
    <submittedName>
        <fullName evidence="3">Uncharacterized protein</fullName>
    </submittedName>
</protein>
<feature type="region of interest" description="Disordered" evidence="1">
    <location>
        <begin position="1"/>
        <end position="30"/>
    </location>
</feature>
<evidence type="ECO:0000313" key="4">
    <source>
        <dbReference type="Proteomes" id="UP001390339"/>
    </source>
</evidence>
<sequence>MNRVVVAASRTTADDDKDGGIPSSQAQSSPAQGVLHLLQGRDECSDVFGPGTRNSVCAPNSTLCCIKPGKDYPSCQQGLGKGWCCVRKRLCLEWLFSGTNDNCYADGPSDCKDVNAVACTNLNPGVAKACCPALTSCTDRQQGPDVRCQIGYPNLMALIGGAQLPSSSSKSIPSSTGTSTSTSSQSTSVVSSATPIVTKPDGGGGSESGALAGPEKPSTTLSQGAIAGVTVGAVLFVMLVGLVAWKLWCRNRAGNHDSAPVGNAQYPFAAHPPVTDNREKVQDGMEVVGAAESYHWKQNASGLHVAELVGSYGNHYHGPHEMEGTFRSR</sequence>
<feature type="transmembrane region" description="Helical" evidence="2">
    <location>
        <begin position="224"/>
        <end position="245"/>
    </location>
</feature>
<keyword evidence="4" id="KW-1185">Reference proteome</keyword>
<organism evidence="3 4">
    <name type="scientific">Apiospora arundinis</name>
    <dbReference type="NCBI Taxonomy" id="335852"/>
    <lineage>
        <taxon>Eukaryota</taxon>
        <taxon>Fungi</taxon>
        <taxon>Dikarya</taxon>
        <taxon>Ascomycota</taxon>
        <taxon>Pezizomycotina</taxon>
        <taxon>Sordariomycetes</taxon>
        <taxon>Xylariomycetidae</taxon>
        <taxon>Amphisphaeriales</taxon>
        <taxon>Apiosporaceae</taxon>
        <taxon>Apiospora</taxon>
    </lineage>
</organism>
<evidence type="ECO:0000256" key="2">
    <source>
        <dbReference type="SAM" id="Phobius"/>
    </source>
</evidence>
<keyword evidence="2" id="KW-0472">Membrane</keyword>
<proteinExistence type="predicted"/>
<keyword evidence="2" id="KW-1133">Transmembrane helix</keyword>
<comment type="caution">
    <text evidence="3">The sequence shown here is derived from an EMBL/GenBank/DDBJ whole genome shotgun (WGS) entry which is preliminary data.</text>
</comment>
<keyword evidence="2" id="KW-0812">Transmembrane</keyword>
<reference evidence="3 4" key="1">
    <citation type="journal article" date="2024" name="IMA Fungus">
        <title>Apiospora arundinis, a panoply of carbohydrate-active enzymes and secondary metabolites.</title>
        <authorList>
            <person name="Sorensen T."/>
            <person name="Petersen C."/>
            <person name="Muurmann A.T."/>
            <person name="Christiansen J.V."/>
            <person name="Brundto M.L."/>
            <person name="Overgaard C.K."/>
            <person name="Boysen A.T."/>
            <person name="Wollenberg R.D."/>
            <person name="Larsen T.O."/>
            <person name="Sorensen J.L."/>
            <person name="Nielsen K.L."/>
            <person name="Sondergaard T.E."/>
        </authorList>
    </citation>
    <scope>NUCLEOTIDE SEQUENCE [LARGE SCALE GENOMIC DNA]</scope>
    <source>
        <strain evidence="3 4">AAU 773</strain>
    </source>
</reference>
<name>A0ABR2IHC1_9PEZI</name>